<feature type="compositionally biased region" description="Polar residues" evidence="2">
    <location>
        <begin position="3579"/>
        <end position="3593"/>
    </location>
</feature>
<feature type="compositionally biased region" description="Basic and acidic residues" evidence="2">
    <location>
        <begin position="722"/>
        <end position="742"/>
    </location>
</feature>
<evidence type="ECO:0000256" key="2">
    <source>
        <dbReference type="SAM" id="MobiDB-lite"/>
    </source>
</evidence>
<feature type="region of interest" description="Disordered" evidence="2">
    <location>
        <begin position="1479"/>
        <end position="1503"/>
    </location>
</feature>
<feature type="compositionally biased region" description="Polar residues" evidence="2">
    <location>
        <begin position="1696"/>
        <end position="1706"/>
    </location>
</feature>
<feature type="compositionally biased region" description="Polar residues" evidence="2">
    <location>
        <begin position="2239"/>
        <end position="2252"/>
    </location>
</feature>
<feature type="compositionally biased region" description="Acidic residues" evidence="2">
    <location>
        <begin position="1492"/>
        <end position="1502"/>
    </location>
</feature>
<evidence type="ECO:0000313" key="4">
    <source>
        <dbReference type="Proteomes" id="UP000625711"/>
    </source>
</evidence>
<feature type="compositionally biased region" description="Basic and acidic residues" evidence="2">
    <location>
        <begin position="130"/>
        <end position="142"/>
    </location>
</feature>
<feature type="compositionally biased region" description="Polar residues" evidence="2">
    <location>
        <begin position="3156"/>
        <end position="3165"/>
    </location>
</feature>
<dbReference type="OrthoDB" id="6424487at2759"/>
<accession>A0A834I7P5</accession>
<name>A0A834I7P5_RHYFE</name>
<feature type="compositionally biased region" description="Basic and acidic residues" evidence="2">
    <location>
        <begin position="2215"/>
        <end position="2238"/>
    </location>
</feature>
<gene>
    <name evidence="3" type="ORF">GWI33_013103</name>
</gene>
<feature type="region of interest" description="Disordered" evidence="2">
    <location>
        <begin position="2383"/>
        <end position="2402"/>
    </location>
</feature>
<feature type="coiled-coil region" evidence="1">
    <location>
        <begin position="4410"/>
        <end position="4444"/>
    </location>
</feature>
<feature type="coiled-coil region" evidence="1">
    <location>
        <begin position="447"/>
        <end position="503"/>
    </location>
</feature>
<feature type="compositionally biased region" description="Basic and acidic residues" evidence="2">
    <location>
        <begin position="940"/>
        <end position="966"/>
    </location>
</feature>
<sequence>MDRHGRCHCDLQDPTEYLEALKKKYMERTAKLQNQQMELESKIMQMETFLGRNETSNDAAGCACSFKQVPKVFPGYGDRPERDVPVTPAADDKPVQCSFFQKMMDNARSILSIKCQCPSNQTSSGLTDAPTKDSEPSTETKTEPVALPNEETYTKSVTYTGELTDQSEISTTQPSCSCKKNKQKKQQVSLESSTQGQDTGDTSATCAWKKNPAAGKVCDCARCQCSSSVSKIEDLPNESPGDVLQPSEQPVIQDPGTNVEVQAIALTENKSVDFRQLKQTTNKAVTCCCTNKQCPNNPERLTCKARCSQRRDGQNQCAFVGSPLLVNTDFEQIPTQTSAVPIEDRKKSSKFTSDSQIPCTCGPETRNPAGISLLSLNSKDAVEMQTIADLVRKEKDIKQQIEVLHKREKAFQDASRNGDKLQPIPENPCCHCRQGANNFEAEITKVSQELRLENNILKSELMDLKMELKHCLEKVEGPMKQKLETEKLKCEQLQRELQSASKNMLINQDTYMREMNQLKMQLCCACNSISELNQMNTRLKDEMAQLDCLCTKLEDDLVKQKIDEAETIKRLTNRRPNKEPSSKQLEEFKCDSSLAVVARKLSKTIKELAPCDECSTLPPEVTGAAKCIKELTDLVLKRRNKQPKQHGCSCQRELPSRSFQEEDCCSCCAGDTGDTKAPSPEEKPVTTLLSVPATFVQKGTSSKFEMDPGGSSYYSARGAPIKSERSSSLRENKGTLTGEERPCSNIGEPCRKVKPEKDSIPRGIGPISESRGMETEEAKLERPCSIIGEPCQKAKDVSTQPPAAMETQGTTMTEKRSAGTFPCTDIGEPCQKPPVIDGDEIPTKQDKACKAPCSTVLIPVEDQKASLFLQPGDVTKPEEPEKTTETSPAMEPVSSGTEKAIEDVPGEKPTLTSQEQIGEPLEVKVKLEPEEAAEETDEGVGEKAETYGQDVKVKEEVPEESAKEEGADQELPPAIKDEAPVVEESALVALEDIEARVGGPVEEIPPDAPGDMEPLTQQQQPDEMLEGVGPKESVPITGETVEEAEVVSGPVVSYEEASELPPPEKQSELMGEQAEAPPDLPEEVAGDPETQEQEVPETTAREVPFTEDRVGEFPYDVDTKAYAVDQPPSGLHLTTAITTSGNLEVVTEGPGGTIQTTMTYNDEGNIVVETQMVDYEAEGSPGPESSPEDDRKPPKPTMMPVDSSHISGPSGPETDTPYTPSSATADLTSQLNTSSSGVKGALDQTNDLTSFPVVAEEAVLPAGAEPLQASVGDTKPSGEKPPGEDAGEMSDEMALSEEPTATGMEIQSGEVFTPDQIVSEDEAILPLEAQPVLQADDQFVSPDIEAIPSEARSAGKSGDVPMVSEAPSELLEKVSSKVQGEALEGVPATMSVGKTISQKSSAIKDEILTAASVKADSSGVTTESIMEGGKVEEDATISTTPPRTIDCGCQSKDQKHQSCQCCECKEVGITTSGDKETITEQEETMGKQPASDLEDARDETDSEFVTISETTDHAAAQDIDTKKIGDTLEDFSTLTSSGKQRDWDVILDDQLLAKYPELKGKGSEERDEILRKSGLSISALKQGVAPFGSIKEPSGDVIHLDALPEEPAIAVDGSLMSEHPELVGISSADQQKLLKELGYTASLPKGPSQQPSLEQASLQQHPELIGKSREEQAMMENMSSKRSAQSQKQQSVEQQMTVSQQLSSQKEIGVGESMTKKRSQLSEKASQRQENLLPPSGVVINESLLRKHPELVGKTAEEQQRIIQELGYAASAQGPISIDDDMLQKHPELIGKSYEDQQQMLQQLGYAASGQGAIAIDDDMLQKHPELIGKSYEDQQQMLQELGYATSAQGGIAVDDDMLHKHPELIGKSYEDQQNILRGLGYTPSIPADQVDIQKRSKLDKKSGEAPVKDASVGKALPVISSAKYSQSGEGEVEDQEKIIQEVGYTAVTSIIDVAGRTVSQRQALLAQTASSQKAMPTETTDAGTVPKVPSAVEGDMENIIDGIVDQLSTICKAPCSHAGLDKERPPPEEVPISTCKAACKNASTKTDSALAPPDGVISVQKIQSDRGDISAQESVATSKTPSMKDAQDTIASQPSSILKSAESQASEKPSQQIQMAKSVSFQKAAVPEGAPLQAVPSVPEPPQTTEETPSEFVSPSKEEILPESAPAPEETMAEPLRTPEVKSSELVQEVIEAQPMETASSLKKLPSSLSEPPRTTDEEKVSEPIREKPASLKDMSTKDQSSGVLLESKSISIQEELVPTLEQRPSSREASVSCKAPCRTVATTDQVDSQYIDEAATQSESKCKSFSIQEKPPSRDDSASCKASCRTISVQSSRSKTDSKKKATECAATKTESTSSWSSDPKEKEKQKYKLGEVPSIVSEVSDKERPVVQPVKRSKPQRKKRSSSARVIDCVRCQCAEPCSCAVCFPDAPGRDNRSLRRQSRSCYCPPPNLPVDPLMPQVKSHGSHPTGCACSQCYCRPCTPCPPQYPSEYRSQYPPSANCLDVTAQGEFSEDEAVLKLKRHPSKCECVDCLCLPKIKQLAETRECPVVFEKKQVYQFKVNCNCSNAQNARKNQQPKSRIPISTSSPNPPKVKSESRQMAGSSRTGNQPGQLSQSGSVYNSIACDCEVCACAECPDTKKATPVTTPVTTPAEPVKSQTKTKDCCCPGPCTCEPCPIDVLTKKLRDAEAQLTTTLQQAAAKPPPAPDRGDEPCDCQVCTCPGAASMDKPGEDECTCKECVCPGAEKIGVKKSRSQPDRKAEEVLPTQKSQSETGPTTSSMGDEECTCPECVCPQADKMGKKPAAEGAGDEECDCGVCACPGSTSLPKKGFKIPDCDCADCSCAPCADPKRETSKPKPPEAEAPVAASTTFSCDCSDCKCEPCTDPAKIRGILSAKTPSQMRPAASAKAVTIEQHPADCSCPICECGDGDGQLPEIKSEKVIAAHTESCVCATCKCPDEPPEAKESKGTDMTKKGDHPPDCDCPDCLCPGRDLPAQADIGIQPASDKAVHSLACVCPQCLCPECTATAAHAPGCRCVQCLCSPCDYQSAGDVPTKKSAVISQSTGTPPTGTDCSCIKCFCDVCSKATKQSRTGVPPSQSQHDSGCTCTDCLCTECAEKLQGMTHEDGCKCTECLCDDCLTKLQDIKPAPPVPGKPSTLRTTQSGPEKSSPGDRGVNCTCERCTCIDCKALDTPKPQPHPGVPLQEEQSTCKCPVCVCAPCKKSPGIPAIAAAASKQLSSKTSKVSGHSSDCACPICQCPGAPSRDAGDLGGSPPVDPPPFEPPVRRICDGEKCDCTICVDKRGQSPGPVGSTAQKPAGTGAAQPMSAELADVDVPPFEVVTRIFCDCQRCDCTICSDKSGGPMMKSPSVHPSAQMGPQPSVQANVQMGTQPSVNYSAQVGTQPSVQVTVPVGLQPSVLRSAQIGTQPSLQPTVQVGLQPSIVQGPQVGTQSVVPCGCQPCVCLQCVNKGPAAAGAVPAGGPELPCNCDVCSCRTCEGQTSTNQIVKTSTSVHDGQCTCQHCVCVECKGVGTERNVTDFATSPKPSTTRAPEPQNSAQPMSNKPSVRIIAPNDPMPKAPSAQITPSVHYSQQFPPQGSGRVDTVAGAPPSGQLPGTCEPCADIQQASVLPDVQIASQPSVHPSTQMVPQPSVHLSGQIASQPSVHPSAQIIPPGSAHPSAQIGPPGSVHPSGQIVPPGSVHPSAQIIPPGSVHPSAQICPPGSVHPSAQIVPPGSVHPSTQIVPPGSVHPSMQMAPQPSVHPSTQIAMQPSIHPSAQAAVQGLPFIQGPPCYCPTNPPQIATTGTQAAFPMAPTGSVHMSVHPSAQMAAAAQVPTLPQIVVTSPSGQVSAPDVARAGAEPSVQIGNYNYAQQSSQNTPSVRIVAPTEQATSVTGVLPSGLQVGTQACEVVGVSAQPSYHIEPVQQQSTQIASIHPSAQIGIQASCPVPVGTQIGSVHASAQQVPSLHPSAQQMRPPSVHPSAQMAVPGSVHASAQQVCPPSVHASAQIAVPGSVHPSAQQIRPPSVHPSAQMAVPGSVHASAQVCPPSVHASAQMVVPGSVHASAQQFRPPSVHPSAQMAVPGSVHASAQQVCPPSVHASAQIAVPGSVHPSAQQFRPPSVHPSAQMAVPGSVHASAQVCPPSVHASAQQVGPPSMHPSAQIAVPGSVHASTQQVCPPSVHPSAQICVPDSVHASAQQIRPPSVHPSAQIAVPGSVHASAQQVCPPSVHPSTQVTVPGSVHPSAQQIRPPSVHPSAQIAVPGSVHPSAQQVCPVSTPASAQVIAPGGTPLAVQASGKISVRQSALRPPQAPQVPCDCPECSCEEGLLNEVQLSTSPSAGVGTASRISSKAAPQDTNQSADTLILPKPDIKRHMHPPQCDCPDCACAPCADPRRKGALPPGIGTNLSLKNMDADALKQNIDAIIKENQQCRNQISEIKQALDSIKCACTEAELRTQGPSKSTSSKAMKPFVKQAAAFGQTMSGLKMALKNLQSKCKAKDRMIEAMTTELELRQGPEVFDKILMMSQELSEVLDYDQGEDVKSTDRSQVATNILFGPTKAGGTTTSACGCGPDVQSKGVEVRTHKHKKKKEKADKLTCSCSKPQIVQKEDKDCQILDPTGFEVIDIRRITEDSLIVKWTKPKFDQIIGYDLFVNGTLASKVMSSVRTSAMMHSLDLSKTVQITVYAVTKCGRIEPPAIAIYEIDSKTQ</sequence>
<feature type="region of interest" description="Disordered" evidence="2">
    <location>
        <begin position="1638"/>
        <end position="1744"/>
    </location>
</feature>
<feature type="region of interest" description="Disordered" evidence="2">
    <location>
        <begin position="4236"/>
        <end position="4257"/>
    </location>
</feature>
<feature type="coiled-coil region" evidence="1">
    <location>
        <begin position="529"/>
        <end position="556"/>
    </location>
</feature>
<evidence type="ECO:0000313" key="3">
    <source>
        <dbReference type="EMBL" id="KAF7274221.1"/>
    </source>
</evidence>
<feature type="compositionally biased region" description="Basic and acidic residues" evidence="2">
    <location>
        <begin position="2336"/>
        <end position="2345"/>
    </location>
</feature>
<feature type="region of interest" description="Disordered" evidence="2">
    <location>
        <begin position="4107"/>
        <end position="4130"/>
    </location>
</feature>
<dbReference type="CDD" id="cd00063">
    <property type="entry name" value="FN3"/>
    <property type="match status" value="1"/>
</dbReference>
<dbReference type="InterPro" id="IPR003961">
    <property type="entry name" value="FN3_dom"/>
</dbReference>
<feature type="compositionally biased region" description="Acidic residues" evidence="2">
    <location>
        <begin position="1285"/>
        <end position="1295"/>
    </location>
</feature>
<dbReference type="EMBL" id="JAACXV010013002">
    <property type="protein sequence ID" value="KAF7274221.1"/>
    <property type="molecule type" value="Genomic_DNA"/>
</dbReference>
<feature type="compositionally biased region" description="Polar residues" evidence="2">
    <location>
        <begin position="1970"/>
        <end position="1983"/>
    </location>
</feature>
<feature type="compositionally biased region" description="Acidic residues" evidence="2">
    <location>
        <begin position="1080"/>
        <end position="1095"/>
    </location>
</feature>
<feature type="compositionally biased region" description="Basic and acidic residues" evidence="2">
    <location>
        <begin position="2361"/>
        <end position="2372"/>
    </location>
</feature>
<comment type="caution">
    <text evidence="3">The sequence shown here is derived from an EMBL/GenBank/DDBJ whole genome shotgun (WGS) entry which is preliminary data.</text>
</comment>
<feature type="compositionally biased region" description="Polar residues" evidence="2">
    <location>
        <begin position="3956"/>
        <end position="3972"/>
    </location>
</feature>
<feature type="compositionally biased region" description="Basic and acidic residues" evidence="2">
    <location>
        <begin position="771"/>
        <end position="782"/>
    </location>
</feature>
<feature type="compositionally biased region" description="Basic and acidic residues" evidence="2">
    <location>
        <begin position="875"/>
        <end position="884"/>
    </location>
</feature>
<feature type="region of interest" description="Disordered" evidence="2">
    <location>
        <begin position="1264"/>
        <end position="1295"/>
    </location>
</feature>
<feature type="compositionally biased region" description="Polar residues" evidence="2">
    <location>
        <begin position="1647"/>
        <end position="1660"/>
    </location>
</feature>
<feature type="compositionally biased region" description="Polar residues" evidence="2">
    <location>
        <begin position="3637"/>
        <end position="3664"/>
    </location>
</feature>
<feature type="region of interest" description="Disordered" evidence="2">
    <location>
        <begin position="4333"/>
        <end position="4358"/>
    </location>
</feature>
<feature type="region of interest" description="Disordered" evidence="2">
    <location>
        <begin position="1414"/>
        <end position="1443"/>
    </location>
</feature>
<feature type="region of interest" description="Disordered" evidence="2">
    <location>
        <begin position="2302"/>
        <end position="2372"/>
    </location>
</feature>
<feature type="compositionally biased region" description="Polar residues" evidence="2">
    <location>
        <begin position="2571"/>
        <end position="2587"/>
    </location>
</feature>
<feature type="region of interest" description="Disordered" evidence="2">
    <location>
        <begin position="3148"/>
        <end position="3173"/>
    </location>
</feature>
<reference evidence="3" key="1">
    <citation type="submission" date="2020-08" db="EMBL/GenBank/DDBJ databases">
        <title>Genome sequencing and assembly of the red palm weevil Rhynchophorus ferrugineus.</title>
        <authorList>
            <person name="Dias G.B."/>
            <person name="Bergman C.M."/>
            <person name="Manee M."/>
        </authorList>
    </citation>
    <scope>NUCLEOTIDE SEQUENCE</scope>
    <source>
        <strain evidence="3">AA-2017</strain>
        <tissue evidence="3">Whole larva</tissue>
    </source>
</reference>
<feature type="region of interest" description="Disordered" evidence="2">
    <location>
        <begin position="4011"/>
        <end position="4032"/>
    </location>
</feature>
<feature type="region of interest" description="Disordered" evidence="2">
    <location>
        <begin position="2064"/>
        <end position="2252"/>
    </location>
</feature>
<feature type="compositionally biased region" description="Low complexity" evidence="2">
    <location>
        <begin position="1680"/>
        <end position="1695"/>
    </location>
</feature>
<feature type="compositionally biased region" description="Low complexity" evidence="2">
    <location>
        <begin position="2201"/>
        <end position="2214"/>
    </location>
</feature>
<dbReference type="PANTHER" id="PTHR23304">
    <property type="entry name" value="SPOT2-RELATED"/>
    <property type="match status" value="1"/>
</dbReference>
<feature type="compositionally biased region" description="Polar residues" evidence="2">
    <location>
        <begin position="2766"/>
        <end position="2780"/>
    </location>
</feature>
<feature type="region of interest" description="Disordered" evidence="2">
    <location>
        <begin position="3637"/>
        <end position="3764"/>
    </location>
</feature>
<feature type="region of interest" description="Disordered" evidence="2">
    <location>
        <begin position="3536"/>
        <end position="3614"/>
    </location>
</feature>
<dbReference type="PANTHER" id="PTHR23304:SF190">
    <property type="match status" value="1"/>
</dbReference>
<keyword evidence="4" id="KW-1185">Reference proteome</keyword>
<feature type="region of interest" description="Disordered" evidence="2">
    <location>
        <begin position="2571"/>
        <end position="2614"/>
    </location>
</feature>
<organism evidence="3 4">
    <name type="scientific">Rhynchophorus ferrugineus</name>
    <name type="common">Red palm weevil</name>
    <name type="synonym">Curculio ferrugineus</name>
    <dbReference type="NCBI Taxonomy" id="354439"/>
    <lineage>
        <taxon>Eukaryota</taxon>
        <taxon>Metazoa</taxon>
        <taxon>Ecdysozoa</taxon>
        <taxon>Arthropoda</taxon>
        <taxon>Hexapoda</taxon>
        <taxon>Insecta</taxon>
        <taxon>Pterygota</taxon>
        <taxon>Neoptera</taxon>
        <taxon>Endopterygota</taxon>
        <taxon>Coleoptera</taxon>
        <taxon>Polyphaga</taxon>
        <taxon>Cucujiformia</taxon>
        <taxon>Curculionidae</taxon>
        <taxon>Dryophthorinae</taxon>
        <taxon>Rhynchophorus</taxon>
    </lineage>
</organism>
<feature type="compositionally biased region" description="Polar residues" evidence="2">
    <location>
        <begin position="2072"/>
        <end position="2082"/>
    </location>
</feature>
<feature type="region of interest" description="Disordered" evidence="2">
    <location>
        <begin position="701"/>
        <end position="842"/>
    </location>
</feature>
<evidence type="ECO:0000256" key="1">
    <source>
        <dbReference type="SAM" id="Coils"/>
    </source>
</evidence>
<dbReference type="Proteomes" id="UP000625711">
    <property type="component" value="Unassembled WGS sequence"/>
</dbReference>
<feature type="compositionally biased region" description="Polar residues" evidence="2">
    <location>
        <begin position="3752"/>
        <end position="3764"/>
    </location>
</feature>
<feature type="compositionally biased region" description="Acidic residues" evidence="2">
    <location>
        <begin position="930"/>
        <end position="939"/>
    </location>
</feature>
<feature type="region of interest" description="Disordered" evidence="2">
    <location>
        <begin position="2751"/>
        <end position="2784"/>
    </location>
</feature>
<keyword evidence="1" id="KW-0175">Coiled coil</keyword>
<protein>
    <submittedName>
        <fullName evidence="3">Uncharacterized protein</fullName>
    </submittedName>
</protein>
<feature type="compositionally biased region" description="Polar residues" evidence="2">
    <location>
        <begin position="797"/>
        <end position="812"/>
    </location>
</feature>
<feature type="region of interest" description="Disordered" evidence="2">
    <location>
        <begin position="119"/>
        <end position="153"/>
    </location>
</feature>
<feature type="compositionally biased region" description="Basic and acidic residues" evidence="2">
    <location>
        <begin position="749"/>
        <end position="760"/>
    </location>
</feature>
<feature type="compositionally biased region" description="Polar residues" evidence="2">
    <location>
        <begin position="4236"/>
        <end position="4246"/>
    </location>
</feature>
<feature type="region of interest" description="Disordered" evidence="2">
    <location>
        <begin position="993"/>
        <end position="1110"/>
    </location>
</feature>
<feature type="region of interest" description="Disordered" evidence="2">
    <location>
        <begin position="3956"/>
        <end position="3987"/>
    </location>
</feature>
<feature type="compositionally biased region" description="Polar residues" evidence="2">
    <location>
        <begin position="2598"/>
        <end position="2614"/>
    </location>
</feature>
<feature type="region of interest" description="Disordered" evidence="2">
    <location>
        <begin position="1176"/>
        <end position="1241"/>
    </location>
</feature>
<feature type="compositionally biased region" description="Polar residues" evidence="2">
    <location>
        <begin position="3536"/>
        <end position="3562"/>
    </location>
</feature>
<feature type="compositionally biased region" description="Low complexity" evidence="2">
    <location>
        <begin position="2346"/>
        <end position="2357"/>
    </location>
</feature>
<feature type="compositionally biased region" description="Polar residues" evidence="2">
    <location>
        <begin position="2090"/>
        <end position="2122"/>
    </location>
</feature>
<feature type="region of interest" description="Disordered" evidence="2">
    <location>
        <begin position="1970"/>
        <end position="1990"/>
    </location>
</feature>
<feature type="region of interest" description="Disordered" evidence="2">
    <location>
        <begin position="868"/>
        <end position="980"/>
    </location>
</feature>
<proteinExistence type="predicted"/>
<feature type="compositionally biased region" description="Polar residues" evidence="2">
    <location>
        <begin position="1216"/>
        <end position="1241"/>
    </location>
</feature>